<dbReference type="InterPro" id="IPR027417">
    <property type="entry name" value="P-loop_NTPase"/>
</dbReference>
<dbReference type="PANTHER" id="PTHR38467:SF1">
    <property type="entry name" value="CONJUGATIVE TRANSFER: ASSEMBLY"/>
    <property type="match status" value="1"/>
</dbReference>
<name>A0A485D3V5_RAOPL</name>
<organism evidence="1 2">
    <name type="scientific">Raoultella planticola</name>
    <name type="common">Klebsiella planticola</name>
    <dbReference type="NCBI Taxonomy" id="575"/>
    <lineage>
        <taxon>Bacteria</taxon>
        <taxon>Pseudomonadati</taxon>
        <taxon>Pseudomonadota</taxon>
        <taxon>Gammaproteobacteria</taxon>
        <taxon>Enterobacterales</taxon>
        <taxon>Enterobacteriaceae</taxon>
        <taxon>Klebsiella/Raoultella group</taxon>
        <taxon>Raoultella</taxon>
    </lineage>
</organism>
<evidence type="ECO:0000313" key="1">
    <source>
        <dbReference type="EMBL" id="VFS91274.1"/>
    </source>
</evidence>
<dbReference type="Gene3D" id="3.40.50.300">
    <property type="entry name" value="P-loop containing nucleotide triphosphate hydrolases"/>
    <property type="match status" value="1"/>
</dbReference>
<proteinExistence type="predicted"/>
<protein>
    <submittedName>
        <fullName evidence="1">Conjugal transfer ATP-binding protein TraC</fullName>
    </submittedName>
</protein>
<dbReference type="EMBL" id="CAADJE010000040">
    <property type="protein sequence ID" value="VFS91274.1"/>
    <property type="molecule type" value="Genomic_DNA"/>
</dbReference>
<dbReference type="PANTHER" id="PTHR38467">
    <property type="match status" value="1"/>
</dbReference>
<keyword evidence="1" id="KW-0547">Nucleotide-binding</keyword>
<dbReference type="InterPro" id="IPR053155">
    <property type="entry name" value="F-pilin_assembly_TraC"/>
</dbReference>
<dbReference type="Proteomes" id="UP000345637">
    <property type="component" value="Unassembled WGS sequence"/>
</dbReference>
<reference evidence="1 2" key="1">
    <citation type="submission" date="2019-03" db="EMBL/GenBank/DDBJ databases">
        <authorList>
            <consortium name="Pathogen Informatics"/>
        </authorList>
    </citation>
    <scope>NUCLEOTIDE SEQUENCE [LARGE SCALE GENOMIC DNA]</scope>
    <source>
        <strain evidence="1 2">NCTC12998</strain>
    </source>
</reference>
<gene>
    <name evidence="1" type="primary">traC_5</name>
    <name evidence="1" type="ORF">NCTC12998_07093</name>
</gene>
<sequence length="164" mass="18604">MKKSGPLSKRDTGTARRHLGSYITITQNIVDFDSPTASSAARAAWGNSSYKAILKQSAKEFAKYNQLYPDQFTPMQRDMINSFGSAKDQWFSSFMLQVEAHTSWHRLFVDPLSRQCTPRAAAILSTSKAVKERELTFTMRCMNWPPATFLQKWQSWNPGSPVTT</sequence>
<keyword evidence="1" id="KW-0067">ATP-binding</keyword>
<dbReference type="GO" id="GO:0005524">
    <property type="term" value="F:ATP binding"/>
    <property type="evidence" value="ECO:0007669"/>
    <property type="project" value="UniProtKB-KW"/>
</dbReference>
<accession>A0A485D3V5</accession>
<evidence type="ECO:0000313" key="2">
    <source>
        <dbReference type="Proteomes" id="UP000345637"/>
    </source>
</evidence>
<dbReference type="AlphaFoldDB" id="A0A485D3V5"/>